<keyword evidence="4" id="KW-1003">Cell membrane</keyword>
<feature type="transmembrane region" description="Helical" evidence="8">
    <location>
        <begin position="237"/>
        <end position="256"/>
    </location>
</feature>
<keyword evidence="11" id="KW-1185">Reference proteome</keyword>
<evidence type="ECO:0000256" key="1">
    <source>
        <dbReference type="ARBA" id="ARBA00004651"/>
    </source>
</evidence>
<feature type="transmembrane region" description="Helical" evidence="8">
    <location>
        <begin position="12"/>
        <end position="33"/>
    </location>
</feature>
<evidence type="ECO:0000256" key="8">
    <source>
        <dbReference type="RuleBase" id="RU363032"/>
    </source>
</evidence>
<dbReference type="CDD" id="cd06261">
    <property type="entry name" value="TM_PBP2"/>
    <property type="match status" value="1"/>
</dbReference>
<evidence type="ECO:0000256" key="2">
    <source>
        <dbReference type="ARBA" id="ARBA00007069"/>
    </source>
</evidence>
<organism evidence="10 11">
    <name type="scientific">Entomospira nematocerorum</name>
    <dbReference type="NCBI Taxonomy" id="2719987"/>
    <lineage>
        <taxon>Bacteria</taxon>
        <taxon>Pseudomonadati</taxon>
        <taxon>Spirochaetota</taxon>
        <taxon>Spirochaetia</taxon>
        <taxon>Spirochaetales</taxon>
        <taxon>Spirochaetaceae</taxon>
        <taxon>Entomospira</taxon>
    </lineage>
</organism>
<dbReference type="PANTHER" id="PTHR42929:SF1">
    <property type="entry name" value="INNER MEMBRANE ABC TRANSPORTER PERMEASE PROTEIN YDCU-RELATED"/>
    <property type="match status" value="1"/>
</dbReference>
<feature type="domain" description="ABC transmembrane type-1" evidence="9">
    <location>
        <begin position="50"/>
        <end position="256"/>
    </location>
</feature>
<evidence type="ECO:0000256" key="5">
    <source>
        <dbReference type="ARBA" id="ARBA00022692"/>
    </source>
</evidence>
<dbReference type="EMBL" id="JAATLK010000001">
    <property type="protein sequence ID" value="NIZ47359.1"/>
    <property type="molecule type" value="Genomic_DNA"/>
</dbReference>
<dbReference type="Pfam" id="PF00528">
    <property type="entry name" value="BPD_transp_1"/>
    <property type="match status" value="1"/>
</dbReference>
<dbReference type="GO" id="GO:0005886">
    <property type="term" value="C:plasma membrane"/>
    <property type="evidence" value="ECO:0007669"/>
    <property type="project" value="UniProtKB-SubCell"/>
</dbReference>
<dbReference type="SUPFAM" id="SSF161098">
    <property type="entry name" value="MetI-like"/>
    <property type="match status" value="1"/>
</dbReference>
<evidence type="ECO:0000256" key="3">
    <source>
        <dbReference type="ARBA" id="ARBA00022448"/>
    </source>
</evidence>
<dbReference type="Proteomes" id="UP000752013">
    <property type="component" value="Unassembled WGS sequence"/>
</dbReference>
<evidence type="ECO:0000313" key="10">
    <source>
        <dbReference type="EMBL" id="NIZ47359.1"/>
    </source>
</evidence>
<keyword evidence="7 8" id="KW-0472">Membrane</keyword>
<evidence type="ECO:0000259" key="9">
    <source>
        <dbReference type="PROSITE" id="PS50928"/>
    </source>
</evidence>
<feature type="transmembrane region" description="Helical" evidence="8">
    <location>
        <begin position="54"/>
        <end position="77"/>
    </location>
</feature>
<evidence type="ECO:0000256" key="7">
    <source>
        <dbReference type="ARBA" id="ARBA00023136"/>
    </source>
</evidence>
<keyword evidence="6 8" id="KW-1133">Transmembrane helix</keyword>
<dbReference type="InterPro" id="IPR035906">
    <property type="entry name" value="MetI-like_sf"/>
</dbReference>
<gene>
    <name evidence="10" type="ORF">HCT46_05465</name>
</gene>
<dbReference type="GO" id="GO:0055085">
    <property type="term" value="P:transmembrane transport"/>
    <property type="evidence" value="ECO:0007669"/>
    <property type="project" value="InterPro"/>
</dbReference>
<dbReference type="Gene3D" id="1.10.3720.10">
    <property type="entry name" value="MetI-like"/>
    <property type="match status" value="1"/>
</dbReference>
<evidence type="ECO:0000256" key="6">
    <source>
        <dbReference type="ARBA" id="ARBA00022989"/>
    </source>
</evidence>
<comment type="subcellular location">
    <subcellularLocation>
        <location evidence="1 8">Cell membrane</location>
        <topology evidence="1 8">Multi-pass membrane protein</topology>
    </subcellularLocation>
</comment>
<dbReference type="InterPro" id="IPR000515">
    <property type="entry name" value="MetI-like"/>
</dbReference>
<protein>
    <submittedName>
        <fullName evidence="10">ABC transporter permease</fullName>
    </submittedName>
</protein>
<evidence type="ECO:0000313" key="11">
    <source>
        <dbReference type="Proteomes" id="UP000752013"/>
    </source>
</evidence>
<feature type="transmembrane region" description="Helical" evidence="8">
    <location>
        <begin position="177"/>
        <end position="202"/>
    </location>
</feature>
<feature type="transmembrane region" description="Helical" evidence="8">
    <location>
        <begin position="135"/>
        <end position="156"/>
    </location>
</feature>
<dbReference type="PROSITE" id="PS50928">
    <property type="entry name" value="ABC_TM1"/>
    <property type="match status" value="1"/>
</dbReference>
<reference evidence="10" key="1">
    <citation type="submission" date="2020-03" db="EMBL/GenBank/DDBJ databases">
        <title>Spirochaetal bacteria isolated from arthropods constitute a novel genus Entomospira genus novum within the order Spirochaetales.</title>
        <authorList>
            <person name="Grana-Miraglia L."/>
            <person name="Sikutova S."/>
            <person name="Fingerle V."/>
            <person name="Sing A."/>
            <person name="Castillo-Ramirez S."/>
            <person name="Margos G."/>
            <person name="Rudolf I."/>
        </authorList>
    </citation>
    <scope>NUCLEOTIDE SEQUENCE</scope>
    <source>
        <strain evidence="10">BR208</strain>
    </source>
</reference>
<name>A0A968KUJ9_9SPIO</name>
<proteinExistence type="inferred from homology"/>
<keyword evidence="3 8" id="KW-0813">Transport</keyword>
<dbReference type="PANTHER" id="PTHR42929">
    <property type="entry name" value="INNER MEMBRANE ABC TRANSPORTER PERMEASE PROTEIN YDCU-RELATED-RELATED"/>
    <property type="match status" value="1"/>
</dbReference>
<accession>A0A968KUJ9</accession>
<comment type="similarity">
    <text evidence="2">Belongs to the binding-protein-dependent transport system permease family. CysTW subfamily.</text>
</comment>
<evidence type="ECO:0000256" key="4">
    <source>
        <dbReference type="ARBA" id="ARBA00022475"/>
    </source>
</evidence>
<feature type="transmembrane region" description="Helical" evidence="8">
    <location>
        <begin position="83"/>
        <end position="102"/>
    </location>
</feature>
<comment type="caution">
    <text evidence="10">The sequence shown here is derived from an EMBL/GenBank/DDBJ whole genome shotgun (WGS) entry which is preliminary data.</text>
</comment>
<sequence length="272" mass="30626">MIVTTTLTIIPLLIVIFYSFLTKNSSGGVIYQFSLDAYRTIFSKEYALVLKDTLIITFWATSMTMLVALPCAYYMALSRHKDILMMIIIVPFWTNFLVRIFAWKAILEANGFLNLILLKLGIIDTPFMFLYNRTAVIVVLAYTSLPFAILPLYNAIEKFDFSLLEAARDLGSGHMRSLAKILIPNIRGGIVASMVFVAIPIFGQYIVPQLIGGGNAGTFMLGQQIANVFFNERNWPVPSAITTLLMFVTLIGFFAVRIRTSQKNRDYLAKNK</sequence>
<keyword evidence="5 8" id="KW-0812">Transmembrane</keyword>
<dbReference type="AlphaFoldDB" id="A0A968KUJ9"/>